<feature type="chain" id="PRO_5046354101" description="DUF4138 domain-containing protein" evidence="1">
    <location>
        <begin position="27"/>
        <end position="421"/>
    </location>
</feature>
<accession>A0ABU3Z9Z4</accession>
<comment type="caution">
    <text evidence="2">The sequence shown here is derived from an EMBL/GenBank/DDBJ whole genome shotgun (WGS) entry which is preliminary data.</text>
</comment>
<keyword evidence="3" id="KW-1185">Reference proteome</keyword>
<proteinExistence type="predicted"/>
<keyword evidence="1" id="KW-0732">Signal</keyword>
<name>A0ABU3Z9Z4_9FIRM</name>
<organism evidence="2 3">
    <name type="scientific">Veillonella absiana</name>
    <dbReference type="NCBI Taxonomy" id="3079305"/>
    <lineage>
        <taxon>Bacteria</taxon>
        <taxon>Bacillati</taxon>
        <taxon>Bacillota</taxon>
        <taxon>Negativicutes</taxon>
        <taxon>Veillonellales</taxon>
        <taxon>Veillonellaceae</taxon>
        <taxon>Veillonella</taxon>
    </lineage>
</organism>
<evidence type="ECO:0000313" key="2">
    <source>
        <dbReference type="EMBL" id="MDV5088720.1"/>
    </source>
</evidence>
<feature type="signal peptide" evidence="1">
    <location>
        <begin position="1"/>
        <end position="26"/>
    </location>
</feature>
<protein>
    <recommendedName>
        <fullName evidence="4">DUF4138 domain-containing protein</fullName>
    </recommendedName>
</protein>
<evidence type="ECO:0000313" key="3">
    <source>
        <dbReference type="Proteomes" id="UP001272515"/>
    </source>
</evidence>
<dbReference type="Proteomes" id="UP001272515">
    <property type="component" value="Unassembled WGS sequence"/>
</dbReference>
<dbReference type="RefSeq" id="WP_317330141.1">
    <property type="nucleotide sequence ID" value="NZ_JAWJZA010000019.1"/>
</dbReference>
<dbReference type="EMBL" id="JAWJZB010000008">
    <property type="protein sequence ID" value="MDV5088720.1"/>
    <property type="molecule type" value="Genomic_DNA"/>
</dbReference>
<reference evidence="2 3" key="1">
    <citation type="submission" date="2023-10" db="EMBL/GenBank/DDBJ databases">
        <title>Veillonella sp. nov., isolated from a pig farm feces dump.</title>
        <authorList>
            <person name="Chang Y.-H."/>
        </authorList>
    </citation>
    <scope>NUCLEOTIDE SEQUENCE [LARGE SCALE GENOMIC DNA]</scope>
    <source>
        <strain evidence="2 3">YH-vei2233</strain>
    </source>
</reference>
<evidence type="ECO:0008006" key="4">
    <source>
        <dbReference type="Google" id="ProtNLM"/>
    </source>
</evidence>
<gene>
    <name evidence="2" type="ORF">RVY80_07690</name>
</gene>
<sequence length="421" mass="46689">MFFKKLGKWITTIIAMTGTFMGGAHAKNIDLVNSGYFGFTPLPVSVVSDRYTLLLSDSPEYVGPEGGVLSAGTLKGLGRIYFYHVNDMVEDHKIAIVLENKSGKQNTVTIHRMLKTKPTEDYFAVGRELSKLDLEQPLSSVLGTNPYVTPKEKKKFKRKQETITLQPHSRQLIFKDLEKVHVKKDNLFSGLVDFTSTDEVYARVMMLPMKVKSLGAAYTAKELPIDEVRLRGTYTGMLRTLAVNSVYDSSLGGAYVEVANDREDPFIQGVDEMNHNDAVTDRGNYGVSYDMTLYTKGNEPFRLYFNPLGGAYSGSFTINTTHSKNKNAKVTTETYQVGGGDVPYLGHQTVLDSMQMGSYHGGDTLHIQFMPAGASNLPVRFLLIPEALVVDKFEIPVTHYVPETPTVDNTDVGNVNLADLH</sequence>
<evidence type="ECO:0000256" key="1">
    <source>
        <dbReference type="SAM" id="SignalP"/>
    </source>
</evidence>